<keyword evidence="2" id="KW-0698">rRNA processing</keyword>
<sequence>MTDVPDVPDDAATRLRDTLAVLTPWPEDGTRPDGPVAVDATDRLLLDEAAPLLASTAAGDVVVVGDRFGALTVGARALDVAALRLHTDAVTAERAVAANLRAANAGPLHGSPFDLQTFDALEPASVRGARVVLLQLPRSLAALQEVADLVAREAADDVVLLAGGRVKHMTHAMNDVLAASFTHVRATLARGKSRALVASGPRRSRPPSYPVTAVLHDAELLAAAGLPPGAGVTVVAHGGVFAGAALDLGTRALLRTADRWPAAADALDLGCGTGLLATVLALRDPGTRVVATDRSAAAAASARATALANGVGERVTVLRDDAGAGEADASADLVVCNPPFHDRAALSTDAAHRMFATAARVLRPGGELWCVYNSVLRYRGALARAVGPTEQVARDPRFTVTRSVRR</sequence>
<evidence type="ECO:0000259" key="5">
    <source>
        <dbReference type="Pfam" id="PF05175"/>
    </source>
</evidence>
<evidence type="ECO:0000256" key="3">
    <source>
        <dbReference type="ARBA" id="ARBA00022603"/>
    </source>
</evidence>
<proteinExistence type="predicted"/>
<dbReference type="SUPFAM" id="SSF53335">
    <property type="entry name" value="S-adenosyl-L-methionine-dependent methyltransferases"/>
    <property type="match status" value="1"/>
</dbReference>
<dbReference type="InterPro" id="IPR007848">
    <property type="entry name" value="Small_mtfrase_dom"/>
</dbReference>
<protein>
    <submittedName>
        <fullName evidence="7">Methyltransferase domain-containing protein</fullName>
    </submittedName>
</protein>
<feature type="domain" description="Methyltransferase small" evidence="5">
    <location>
        <begin position="232"/>
        <end position="401"/>
    </location>
</feature>
<dbReference type="Pfam" id="PF26049">
    <property type="entry name" value="RLMG_N"/>
    <property type="match status" value="1"/>
</dbReference>
<dbReference type="Proteomes" id="UP000291758">
    <property type="component" value="Chromosome"/>
</dbReference>
<dbReference type="AlphaFoldDB" id="A0A4P6EHV8"/>
<dbReference type="EMBL" id="CP035495">
    <property type="protein sequence ID" value="QAY61994.1"/>
    <property type="molecule type" value="Genomic_DNA"/>
</dbReference>
<keyword evidence="8" id="KW-1185">Reference proteome</keyword>
<dbReference type="OrthoDB" id="29650at2"/>
<dbReference type="GO" id="GO:0003676">
    <property type="term" value="F:nucleic acid binding"/>
    <property type="evidence" value="ECO:0007669"/>
    <property type="project" value="InterPro"/>
</dbReference>
<dbReference type="Pfam" id="PF05175">
    <property type="entry name" value="MTS"/>
    <property type="match status" value="1"/>
</dbReference>
<dbReference type="InterPro" id="IPR058679">
    <property type="entry name" value="RlmG_N"/>
</dbReference>
<evidence type="ECO:0000313" key="8">
    <source>
        <dbReference type="Proteomes" id="UP000291758"/>
    </source>
</evidence>
<dbReference type="PANTHER" id="PTHR47816:SF5">
    <property type="entry name" value="RIBOSOMAL RNA LARGE SUBUNIT METHYLTRANSFERASE G"/>
    <property type="match status" value="1"/>
</dbReference>
<evidence type="ECO:0000256" key="1">
    <source>
        <dbReference type="ARBA" id="ARBA00022490"/>
    </source>
</evidence>
<name>A0A4P6EHV8_9MICO</name>
<dbReference type="KEGG" id="xyl:ET495_00295"/>
<gene>
    <name evidence="7" type="ORF">ET495_00295</name>
</gene>
<dbReference type="GO" id="GO:0032259">
    <property type="term" value="P:methylation"/>
    <property type="evidence" value="ECO:0007669"/>
    <property type="project" value="UniProtKB-KW"/>
</dbReference>
<evidence type="ECO:0000313" key="7">
    <source>
        <dbReference type="EMBL" id="QAY61994.1"/>
    </source>
</evidence>
<dbReference type="RefSeq" id="WP_129201698.1">
    <property type="nucleotide sequence ID" value="NZ_CP035495.1"/>
</dbReference>
<accession>A0A4P6EHV8</accession>
<feature type="domain" description="RlmG N-terminal" evidence="6">
    <location>
        <begin position="36"/>
        <end position="198"/>
    </location>
</feature>
<evidence type="ECO:0000256" key="4">
    <source>
        <dbReference type="ARBA" id="ARBA00022679"/>
    </source>
</evidence>
<dbReference type="InterPro" id="IPR029063">
    <property type="entry name" value="SAM-dependent_MTases_sf"/>
</dbReference>
<dbReference type="GO" id="GO:0006364">
    <property type="term" value="P:rRNA processing"/>
    <property type="evidence" value="ECO:0007669"/>
    <property type="project" value="UniProtKB-KW"/>
</dbReference>
<evidence type="ECO:0000256" key="2">
    <source>
        <dbReference type="ARBA" id="ARBA00022552"/>
    </source>
</evidence>
<organism evidence="7 8">
    <name type="scientific">Xylanimonas allomyrinae</name>
    <dbReference type="NCBI Taxonomy" id="2509459"/>
    <lineage>
        <taxon>Bacteria</taxon>
        <taxon>Bacillati</taxon>
        <taxon>Actinomycetota</taxon>
        <taxon>Actinomycetes</taxon>
        <taxon>Micrococcales</taxon>
        <taxon>Promicromonosporaceae</taxon>
        <taxon>Xylanimonas</taxon>
    </lineage>
</organism>
<keyword evidence="3 7" id="KW-0489">Methyltransferase</keyword>
<dbReference type="InterPro" id="IPR046977">
    <property type="entry name" value="RsmC/RlmG"/>
</dbReference>
<dbReference type="InterPro" id="IPR002052">
    <property type="entry name" value="DNA_methylase_N6_adenine_CS"/>
</dbReference>
<dbReference type="GO" id="GO:0008757">
    <property type="term" value="F:S-adenosylmethionine-dependent methyltransferase activity"/>
    <property type="evidence" value="ECO:0007669"/>
    <property type="project" value="InterPro"/>
</dbReference>
<keyword evidence="4 7" id="KW-0808">Transferase</keyword>
<keyword evidence="1" id="KW-0963">Cytoplasm</keyword>
<dbReference type="GO" id="GO:0008170">
    <property type="term" value="F:N-methyltransferase activity"/>
    <property type="evidence" value="ECO:0007669"/>
    <property type="project" value="UniProtKB-ARBA"/>
</dbReference>
<dbReference type="CDD" id="cd02440">
    <property type="entry name" value="AdoMet_MTases"/>
    <property type="match status" value="1"/>
</dbReference>
<dbReference type="PANTHER" id="PTHR47816">
    <property type="entry name" value="RIBOSOMAL RNA SMALL SUBUNIT METHYLTRANSFERASE C"/>
    <property type="match status" value="1"/>
</dbReference>
<dbReference type="PROSITE" id="PS00092">
    <property type="entry name" value="N6_MTASE"/>
    <property type="match status" value="1"/>
</dbReference>
<evidence type="ECO:0000259" key="6">
    <source>
        <dbReference type="Pfam" id="PF26049"/>
    </source>
</evidence>
<reference evidence="7 8" key="1">
    <citation type="submission" date="2019-01" db="EMBL/GenBank/DDBJ databases">
        <title>Genome sequencing of strain 2JSPR-7.</title>
        <authorList>
            <person name="Heo J."/>
            <person name="Kim S.-J."/>
            <person name="Kim J.-S."/>
            <person name="Hong S.-B."/>
            <person name="Kwon S.-W."/>
        </authorList>
    </citation>
    <scope>NUCLEOTIDE SEQUENCE [LARGE SCALE GENOMIC DNA]</scope>
    <source>
        <strain evidence="7 8">2JSPR-7</strain>
    </source>
</reference>
<dbReference type="Gene3D" id="3.40.50.150">
    <property type="entry name" value="Vaccinia Virus protein VP39"/>
    <property type="match status" value="2"/>
</dbReference>